<keyword evidence="7" id="KW-0833">Ubl conjugation pathway</keyword>
<keyword evidence="6 9" id="KW-0863">Zinc-finger</keyword>
<dbReference type="EC" id="2.3.2.31" evidence="2"/>
<dbReference type="RefSeq" id="XP_065459077.1">
    <property type="nucleotide sequence ID" value="XM_065603005.1"/>
</dbReference>
<evidence type="ECO:0000256" key="6">
    <source>
        <dbReference type="ARBA" id="ARBA00022771"/>
    </source>
</evidence>
<gene>
    <name evidence="12" type="ORF">RHO25_007966</name>
</gene>
<evidence type="ECO:0000259" key="10">
    <source>
        <dbReference type="PROSITE" id="PS50089"/>
    </source>
</evidence>
<reference evidence="12 13" key="1">
    <citation type="submission" date="2023-09" db="EMBL/GenBank/DDBJ databases">
        <title>Complete-Gapless Cercospora beticola genome.</title>
        <authorList>
            <person name="Wyatt N.A."/>
            <person name="Spanner R.E."/>
            <person name="Bolton M.D."/>
        </authorList>
    </citation>
    <scope>NUCLEOTIDE SEQUENCE [LARGE SCALE GENOMIC DNA]</scope>
    <source>
        <strain evidence="12">Cb09-40</strain>
    </source>
</reference>
<dbReference type="InterPro" id="IPR044066">
    <property type="entry name" value="TRIAD_supradom"/>
</dbReference>
<dbReference type="EMBL" id="CP134188">
    <property type="protein sequence ID" value="WPB03329.1"/>
    <property type="molecule type" value="Genomic_DNA"/>
</dbReference>
<evidence type="ECO:0000256" key="8">
    <source>
        <dbReference type="ARBA" id="ARBA00022833"/>
    </source>
</evidence>
<comment type="catalytic activity">
    <reaction evidence="1">
        <text>[E2 ubiquitin-conjugating enzyme]-S-ubiquitinyl-L-cysteine + [acceptor protein]-L-lysine = [E2 ubiquitin-conjugating enzyme]-L-cysteine + [acceptor protein]-N(6)-ubiquitinyl-L-lysine.</text>
        <dbReference type="EC" id="2.3.2.31"/>
    </reaction>
</comment>
<evidence type="ECO:0000256" key="4">
    <source>
        <dbReference type="ARBA" id="ARBA00022723"/>
    </source>
</evidence>
<keyword evidence="13" id="KW-1185">Reference proteome</keyword>
<dbReference type="InterPro" id="IPR001841">
    <property type="entry name" value="Znf_RING"/>
</dbReference>
<evidence type="ECO:0000256" key="1">
    <source>
        <dbReference type="ARBA" id="ARBA00001798"/>
    </source>
</evidence>
<protein>
    <recommendedName>
        <fullName evidence="2">RBR-type E3 ubiquitin transferase</fullName>
        <ecNumber evidence="2">2.3.2.31</ecNumber>
    </recommendedName>
</protein>
<dbReference type="Pfam" id="PF01485">
    <property type="entry name" value="IBR"/>
    <property type="match status" value="1"/>
</dbReference>
<evidence type="ECO:0000256" key="7">
    <source>
        <dbReference type="ARBA" id="ARBA00022786"/>
    </source>
</evidence>
<dbReference type="PROSITE" id="PS00518">
    <property type="entry name" value="ZF_RING_1"/>
    <property type="match status" value="1"/>
</dbReference>
<keyword evidence="3" id="KW-0808">Transferase</keyword>
<dbReference type="Pfam" id="PF22191">
    <property type="entry name" value="IBR_1"/>
    <property type="match status" value="1"/>
</dbReference>
<evidence type="ECO:0000259" key="11">
    <source>
        <dbReference type="PROSITE" id="PS51873"/>
    </source>
</evidence>
<feature type="domain" description="RING-type" evidence="10">
    <location>
        <begin position="101"/>
        <end position="151"/>
    </location>
</feature>
<name>A0ABZ0NUV3_CERBT</name>
<dbReference type="PROSITE" id="PS51873">
    <property type="entry name" value="TRIAD"/>
    <property type="match status" value="1"/>
</dbReference>
<evidence type="ECO:0000256" key="3">
    <source>
        <dbReference type="ARBA" id="ARBA00022679"/>
    </source>
</evidence>
<dbReference type="GeneID" id="90644425"/>
<dbReference type="Proteomes" id="UP001302367">
    <property type="component" value="Chromosome 5"/>
</dbReference>
<evidence type="ECO:0000256" key="2">
    <source>
        <dbReference type="ARBA" id="ARBA00012251"/>
    </source>
</evidence>
<dbReference type="InterPro" id="IPR031127">
    <property type="entry name" value="E3_UB_ligase_RBR"/>
</dbReference>
<dbReference type="PANTHER" id="PTHR11685">
    <property type="entry name" value="RBR FAMILY RING FINGER AND IBR DOMAIN-CONTAINING"/>
    <property type="match status" value="1"/>
</dbReference>
<evidence type="ECO:0000313" key="13">
    <source>
        <dbReference type="Proteomes" id="UP001302367"/>
    </source>
</evidence>
<dbReference type="InterPro" id="IPR002867">
    <property type="entry name" value="IBR_dom"/>
</dbReference>
<evidence type="ECO:0000256" key="9">
    <source>
        <dbReference type="PROSITE-ProRule" id="PRU00175"/>
    </source>
</evidence>
<feature type="domain" description="RING-type" evidence="11">
    <location>
        <begin position="1"/>
        <end position="149"/>
    </location>
</feature>
<organism evidence="12 13">
    <name type="scientific">Cercospora beticola</name>
    <name type="common">Sugarbeet leaf spot fungus</name>
    <dbReference type="NCBI Taxonomy" id="122368"/>
    <lineage>
        <taxon>Eukaryota</taxon>
        <taxon>Fungi</taxon>
        <taxon>Dikarya</taxon>
        <taxon>Ascomycota</taxon>
        <taxon>Pezizomycotina</taxon>
        <taxon>Dothideomycetes</taxon>
        <taxon>Dothideomycetidae</taxon>
        <taxon>Mycosphaerellales</taxon>
        <taxon>Mycosphaerellaceae</taxon>
        <taxon>Cercospora</taxon>
    </lineage>
</organism>
<dbReference type="SMART" id="SM00647">
    <property type="entry name" value="IBR"/>
    <property type="match status" value="2"/>
</dbReference>
<dbReference type="InterPro" id="IPR017907">
    <property type="entry name" value="Znf_RING_CS"/>
</dbReference>
<dbReference type="Gene3D" id="1.20.120.1750">
    <property type="match status" value="1"/>
</dbReference>
<keyword evidence="8" id="KW-0862">Zinc</keyword>
<dbReference type="PROSITE" id="PS50089">
    <property type="entry name" value="ZF_RING_2"/>
    <property type="match status" value="1"/>
</dbReference>
<evidence type="ECO:0000313" key="12">
    <source>
        <dbReference type="EMBL" id="WPB03329.1"/>
    </source>
</evidence>
<sequence>MMAYASRSVFERYSDLCLLALLRRDPDFHYCSRVNCNSGLFQDPCREKFHCPECGHEHCTKCDSDWHEAQTCTEYANETRRDENEEDTASAETVEATTKACPSCEARIEKKDGCEHMTCQRCYHEFCWVCLADYGPIDREEDNAHNEDCPLGLPQDN</sequence>
<accession>A0ABZ0NUV3</accession>
<keyword evidence="5" id="KW-0677">Repeat</keyword>
<evidence type="ECO:0000256" key="5">
    <source>
        <dbReference type="ARBA" id="ARBA00022737"/>
    </source>
</evidence>
<dbReference type="SUPFAM" id="SSF57850">
    <property type="entry name" value="RING/U-box"/>
    <property type="match status" value="2"/>
</dbReference>
<proteinExistence type="predicted"/>
<keyword evidence="4" id="KW-0479">Metal-binding</keyword>